<evidence type="ECO:0000313" key="3">
    <source>
        <dbReference type="Proteomes" id="UP001612915"/>
    </source>
</evidence>
<comment type="caution">
    <text evidence="2">The sequence shown here is derived from an EMBL/GenBank/DDBJ whole genome shotgun (WGS) entry which is preliminary data.</text>
</comment>
<dbReference type="Pfam" id="PF14040">
    <property type="entry name" value="DNase_NucA_NucB"/>
    <property type="match status" value="1"/>
</dbReference>
<evidence type="ECO:0000259" key="1">
    <source>
        <dbReference type="Pfam" id="PF14040"/>
    </source>
</evidence>
<evidence type="ECO:0000313" key="2">
    <source>
        <dbReference type="EMBL" id="MFI7588778.1"/>
    </source>
</evidence>
<dbReference type="InterPro" id="IPR029476">
    <property type="entry name" value="DNase_NucA_NucB"/>
</dbReference>
<protein>
    <submittedName>
        <fullName evidence="2">NucA/NucB deoxyribonuclease domain-containing protein</fullName>
    </submittedName>
</protein>
<keyword evidence="3" id="KW-1185">Reference proteome</keyword>
<reference evidence="2 3" key="1">
    <citation type="submission" date="2024-10" db="EMBL/GenBank/DDBJ databases">
        <title>The Natural Products Discovery Center: Release of the First 8490 Sequenced Strains for Exploring Actinobacteria Biosynthetic Diversity.</title>
        <authorList>
            <person name="Kalkreuter E."/>
            <person name="Kautsar S.A."/>
            <person name="Yang D."/>
            <person name="Bader C.D."/>
            <person name="Teijaro C.N."/>
            <person name="Fluegel L."/>
            <person name="Davis C.M."/>
            <person name="Simpson J.R."/>
            <person name="Lauterbach L."/>
            <person name="Steele A.D."/>
            <person name="Gui C."/>
            <person name="Meng S."/>
            <person name="Li G."/>
            <person name="Viehrig K."/>
            <person name="Ye F."/>
            <person name="Su P."/>
            <person name="Kiefer A.F."/>
            <person name="Nichols A."/>
            <person name="Cepeda A.J."/>
            <person name="Yan W."/>
            <person name="Fan B."/>
            <person name="Jiang Y."/>
            <person name="Adhikari A."/>
            <person name="Zheng C.-J."/>
            <person name="Schuster L."/>
            <person name="Cowan T.M."/>
            <person name="Smanski M.J."/>
            <person name="Chevrette M.G."/>
            <person name="De Carvalho L.P.S."/>
            <person name="Shen B."/>
        </authorList>
    </citation>
    <scope>NUCLEOTIDE SEQUENCE [LARGE SCALE GENOMIC DNA]</scope>
    <source>
        <strain evidence="2 3">NPDC049639</strain>
    </source>
</reference>
<organism evidence="2 3">
    <name type="scientific">Spongisporangium articulatum</name>
    <dbReference type="NCBI Taxonomy" id="3362603"/>
    <lineage>
        <taxon>Bacteria</taxon>
        <taxon>Bacillati</taxon>
        <taxon>Actinomycetota</taxon>
        <taxon>Actinomycetes</taxon>
        <taxon>Kineosporiales</taxon>
        <taxon>Kineosporiaceae</taxon>
        <taxon>Spongisporangium</taxon>
    </lineage>
</organism>
<proteinExistence type="predicted"/>
<gene>
    <name evidence="2" type="ORF">ACIB24_17045</name>
</gene>
<dbReference type="RefSeq" id="WP_398282804.1">
    <property type="nucleotide sequence ID" value="NZ_JBITLV010000005.1"/>
</dbReference>
<sequence length="388" mass="41439">MPVPAGSRTIFTGCYEPADTRCVDKVLPAQEDGRIDCEDDVTDLAAKVAPPGQGPQIDNVTGRKSLSPTSTCQGGACTVAFLAAGELTASTPALLTAGAALATLAWVGGALLLAVAVYNTVKSIFLGEPTAILGILEYNIDYRTDFTTYEEWYDQKGLYYNSLQIYAQIITATRQFATNATPFAWNDSTDADLRRTIDQACNAQQKLSSTSTSTGCGNGFAIYVPGATSVSKNGLRLMPQTGKHITETIYPTVGLDHPERVPWFYPARSAKHRALTGAGFSAAWYDAPPFVPNECTGRVLQACDEFPFKSTNQAANLSGARASLRPVPNNEASVQGTDISSFYRKCEVDDNDEFLIIPIPSWVAAGGPSFGFRVGDDNATEMCHGPGV</sequence>
<name>A0ABW8AQX0_9ACTN</name>
<accession>A0ABW8AQX0</accession>
<feature type="domain" description="Deoxyribonuclease NucA/NucB" evidence="1">
    <location>
        <begin position="299"/>
        <end position="356"/>
    </location>
</feature>
<dbReference type="EMBL" id="JBITLV010000005">
    <property type="protein sequence ID" value="MFI7588778.1"/>
    <property type="molecule type" value="Genomic_DNA"/>
</dbReference>
<dbReference type="Proteomes" id="UP001612915">
    <property type="component" value="Unassembled WGS sequence"/>
</dbReference>